<dbReference type="EMBL" id="JAYXUG010000005">
    <property type="protein sequence ID" value="MEC6831933.1"/>
    <property type="molecule type" value="Genomic_DNA"/>
</dbReference>
<name>A0ABU6L6U4_9GAMM</name>
<accession>A0ABU6L6U4</accession>
<dbReference type="InterPro" id="IPR009678">
    <property type="entry name" value="Phage_tail_completion_R"/>
</dbReference>
<dbReference type="Proteomes" id="UP001306119">
    <property type="component" value="Unassembled WGS sequence"/>
</dbReference>
<organism evidence="1 2">
    <name type="scientific">Photobacterium toruni</name>
    <dbReference type="NCBI Taxonomy" id="1935446"/>
    <lineage>
        <taxon>Bacteria</taxon>
        <taxon>Pseudomonadati</taxon>
        <taxon>Pseudomonadota</taxon>
        <taxon>Gammaproteobacteria</taxon>
        <taxon>Vibrionales</taxon>
        <taxon>Vibrionaceae</taxon>
        <taxon>Photobacterium</taxon>
    </lineage>
</organism>
<reference evidence="1 2" key="1">
    <citation type="submission" date="2024-01" db="EMBL/GenBank/DDBJ databases">
        <title>Active colonisers of the gastrointestinal tract of Atlantic salmon farmed in a warm water region.</title>
        <authorList>
            <person name="Bowman J.P."/>
        </authorList>
    </citation>
    <scope>NUCLEOTIDE SEQUENCE [LARGE SCALE GENOMIC DNA]</scope>
    <source>
        <strain evidence="1 2">S3MW1</strain>
    </source>
</reference>
<dbReference type="Pfam" id="PF06891">
    <property type="entry name" value="P2_Phage_GpR"/>
    <property type="match status" value="1"/>
</dbReference>
<dbReference type="RefSeq" id="WP_327774745.1">
    <property type="nucleotide sequence ID" value="NZ_JAYXUG010000005.1"/>
</dbReference>
<sequence>MSNEESNTQTKLEHLTAYLLSHLNSNLLDNKIDAWQERATIQVDGEDRGNGGTIAAQWRYHAVVSIEDFPHQLLDPRYLFALVACWLADYDRDRNYEELGDPEVNIDVNNHESADVAIELEMMEPIEMIPDPNGMITWRGEKYRVQAVPIDVADDVEVSNDPDYSA</sequence>
<keyword evidence="2" id="KW-1185">Reference proteome</keyword>
<proteinExistence type="predicted"/>
<evidence type="ECO:0000313" key="2">
    <source>
        <dbReference type="Proteomes" id="UP001306119"/>
    </source>
</evidence>
<comment type="caution">
    <text evidence="1">The sequence shown here is derived from an EMBL/GenBank/DDBJ whole genome shotgun (WGS) entry which is preliminary data.</text>
</comment>
<protein>
    <submittedName>
        <fullName evidence="1">Phage tail protein</fullName>
    </submittedName>
</protein>
<evidence type="ECO:0000313" key="1">
    <source>
        <dbReference type="EMBL" id="MEC6831933.1"/>
    </source>
</evidence>
<gene>
    <name evidence="1" type="ORF">VXS06_09185</name>
</gene>